<name>A0ABY2H9L8_9HYPO</name>
<comment type="caution">
    <text evidence="12">The sequence shown here is derived from an EMBL/GenBank/DDBJ whole genome shotgun (WGS) entry which is preliminary data.</text>
</comment>
<dbReference type="RefSeq" id="XP_073560403.1">
    <property type="nucleotide sequence ID" value="XM_073701333.1"/>
</dbReference>
<evidence type="ECO:0000256" key="4">
    <source>
        <dbReference type="ARBA" id="ARBA00022729"/>
    </source>
</evidence>
<feature type="region of interest" description="Disordered" evidence="8">
    <location>
        <begin position="176"/>
        <end position="201"/>
    </location>
</feature>
<sequence>MFAPLCLVFLLLAFGQMAFAEPTVGAALFGWPPPRPFNYYTERLAPCGSPNGVGERVELPTKHARVAFFAERDIGLELAISYSQDPTSQDDFETLKYSLPPGHVNLVSGITCIILGTPLPGAAHGRNATMQFRYLSNYDSSKYRYRYSCADVTFSDTADSYNGDICRNKTRPVAYDRLPFPDPEDEHDDEPPPPENYDEVHMDGPPFPSWGVALIAVGGSFLLSIVFIVVYKFVYEPRKMRKRKPVQTTPWVPPPS</sequence>
<dbReference type="GeneID" id="300575783"/>
<keyword evidence="13" id="KW-1185">Reference proteome</keyword>
<evidence type="ECO:0000256" key="7">
    <source>
        <dbReference type="ARBA" id="ARBA00023288"/>
    </source>
</evidence>
<protein>
    <recommendedName>
        <fullName evidence="11">Copper acquisition factor BIM1-like domain-containing protein</fullName>
    </recommendedName>
</protein>
<keyword evidence="2" id="KW-1003">Cell membrane</keyword>
<evidence type="ECO:0000256" key="10">
    <source>
        <dbReference type="SAM" id="SignalP"/>
    </source>
</evidence>
<evidence type="ECO:0000256" key="2">
    <source>
        <dbReference type="ARBA" id="ARBA00022475"/>
    </source>
</evidence>
<keyword evidence="9" id="KW-1133">Transmembrane helix</keyword>
<feature type="signal peptide" evidence="10">
    <location>
        <begin position="1"/>
        <end position="20"/>
    </location>
</feature>
<feature type="compositionally biased region" description="Acidic residues" evidence="8">
    <location>
        <begin position="182"/>
        <end position="192"/>
    </location>
</feature>
<evidence type="ECO:0000256" key="3">
    <source>
        <dbReference type="ARBA" id="ARBA00022622"/>
    </source>
</evidence>
<feature type="chain" id="PRO_5046328342" description="Copper acquisition factor BIM1-like domain-containing protein" evidence="10">
    <location>
        <begin position="21"/>
        <end position="256"/>
    </location>
</feature>
<keyword evidence="9" id="KW-0812">Transmembrane</keyword>
<evidence type="ECO:0000256" key="8">
    <source>
        <dbReference type="SAM" id="MobiDB-lite"/>
    </source>
</evidence>
<evidence type="ECO:0000256" key="1">
    <source>
        <dbReference type="ARBA" id="ARBA00004609"/>
    </source>
</evidence>
<dbReference type="InterPro" id="IPR046936">
    <property type="entry name" value="BIM1-like"/>
</dbReference>
<proteinExistence type="predicted"/>
<keyword evidence="5 9" id="KW-0472">Membrane</keyword>
<feature type="domain" description="Copper acquisition factor BIM1-like" evidence="11">
    <location>
        <begin position="26"/>
        <end position="170"/>
    </location>
</feature>
<evidence type="ECO:0000256" key="6">
    <source>
        <dbReference type="ARBA" id="ARBA00023180"/>
    </source>
</evidence>
<keyword evidence="6" id="KW-0325">Glycoprotein</keyword>
<evidence type="ECO:0000256" key="5">
    <source>
        <dbReference type="ARBA" id="ARBA00023136"/>
    </source>
</evidence>
<gene>
    <name evidence="12" type="ORF">CCMA1212_004009</name>
</gene>
<dbReference type="InterPro" id="IPR046530">
    <property type="entry name" value="BIM1-like_dom"/>
</dbReference>
<evidence type="ECO:0000256" key="9">
    <source>
        <dbReference type="SAM" id="Phobius"/>
    </source>
</evidence>
<evidence type="ECO:0000313" key="13">
    <source>
        <dbReference type="Proteomes" id="UP001642720"/>
    </source>
</evidence>
<comment type="subcellular location">
    <subcellularLocation>
        <location evidence="1">Cell membrane</location>
        <topology evidence="1">Lipid-anchor</topology>
        <topology evidence="1">GPI-anchor</topology>
    </subcellularLocation>
</comment>
<organism evidence="12 13">
    <name type="scientific">Trichoderma ghanense</name>
    <dbReference type="NCBI Taxonomy" id="65468"/>
    <lineage>
        <taxon>Eukaryota</taxon>
        <taxon>Fungi</taxon>
        <taxon>Dikarya</taxon>
        <taxon>Ascomycota</taxon>
        <taxon>Pezizomycotina</taxon>
        <taxon>Sordariomycetes</taxon>
        <taxon>Hypocreomycetidae</taxon>
        <taxon>Hypocreales</taxon>
        <taxon>Hypocreaceae</taxon>
        <taxon>Trichoderma</taxon>
    </lineage>
</organism>
<dbReference type="EMBL" id="PPTA01000004">
    <property type="protein sequence ID" value="TFB04202.1"/>
    <property type="molecule type" value="Genomic_DNA"/>
</dbReference>
<dbReference type="Proteomes" id="UP001642720">
    <property type="component" value="Unassembled WGS sequence"/>
</dbReference>
<accession>A0ABY2H9L8</accession>
<dbReference type="PANTHER" id="PTHR34992">
    <property type="entry name" value="HYPHAL ANASTAMOSIS-7 PROTEIN"/>
    <property type="match status" value="1"/>
</dbReference>
<feature type="transmembrane region" description="Helical" evidence="9">
    <location>
        <begin position="210"/>
        <end position="234"/>
    </location>
</feature>
<keyword evidence="4 10" id="KW-0732">Signal</keyword>
<dbReference type="PANTHER" id="PTHR34992:SF5">
    <property type="entry name" value="ANCHORED PROTEIN, PUTATIVE (AFU_ORTHOLOGUE AFUA_6G02800)-RELATED"/>
    <property type="match status" value="1"/>
</dbReference>
<evidence type="ECO:0000313" key="12">
    <source>
        <dbReference type="EMBL" id="TFB04202.1"/>
    </source>
</evidence>
<evidence type="ECO:0000259" key="11">
    <source>
        <dbReference type="Pfam" id="PF20238"/>
    </source>
</evidence>
<reference evidence="12 13" key="1">
    <citation type="submission" date="2018-01" db="EMBL/GenBank/DDBJ databases">
        <title>Genome characterization of the sugarcane-associated fungus Trichoderma ghanense CCMA-1212 and their application in lignocelulose bioconversion.</title>
        <authorList>
            <person name="Steindorff A.S."/>
            <person name="Mendes T.D."/>
            <person name="Vilela E.S.D."/>
            <person name="Rodrigues D.S."/>
            <person name="Formighieri E.F."/>
            <person name="Melo I.S."/>
            <person name="Favaro L.C.L."/>
        </authorList>
    </citation>
    <scope>NUCLEOTIDE SEQUENCE [LARGE SCALE GENOMIC DNA]</scope>
    <source>
        <strain evidence="12 13">CCMA-1212</strain>
    </source>
</reference>
<dbReference type="Pfam" id="PF20238">
    <property type="entry name" value="BIM1-like_dom"/>
    <property type="match status" value="1"/>
</dbReference>
<keyword evidence="7" id="KW-0449">Lipoprotein</keyword>
<keyword evidence="3" id="KW-0336">GPI-anchor</keyword>